<comment type="caution">
    <text evidence="14">The sequence shown here is derived from an EMBL/GenBank/DDBJ whole genome shotgun (WGS) entry which is preliminary data.</text>
</comment>
<dbReference type="Gene3D" id="3.30.565.10">
    <property type="entry name" value="Histidine kinase-like ATPase, C-terminal domain"/>
    <property type="match status" value="1"/>
</dbReference>
<evidence type="ECO:0000259" key="13">
    <source>
        <dbReference type="PROSITE" id="PS50839"/>
    </source>
</evidence>
<evidence type="ECO:0000256" key="2">
    <source>
        <dbReference type="ARBA" id="ARBA00004370"/>
    </source>
</evidence>
<keyword evidence="14" id="KW-0547">Nucleotide-binding</keyword>
<dbReference type="InterPro" id="IPR006189">
    <property type="entry name" value="CHASE_dom"/>
</dbReference>
<evidence type="ECO:0000313" key="15">
    <source>
        <dbReference type="Proteomes" id="UP001212042"/>
    </source>
</evidence>
<dbReference type="Proteomes" id="UP001212042">
    <property type="component" value="Unassembled WGS sequence"/>
</dbReference>
<keyword evidence="10 11" id="KW-0472">Membrane</keyword>
<dbReference type="SUPFAM" id="SSF55874">
    <property type="entry name" value="ATPase domain of HSP90 chaperone/DNA topoisomerase II/histidine kinase"/>
    <property type="match status" value="1"/>
</dbReference>
<dbReference type="PROSITE" id="PS50839">
    <property type="entry name" value="CHASE"/>
    <property type="match status" value="1"/>
</dbReference>
<dbReference type="Pfam" id="PF08448">
    <property type="entry name" value="PAS_4"/>
    <property type="match status" value="1"/>
</dbReference>
<evidence type="ECO:0000256" key="9">
    <source>
        <dbReference type="ARBA" id="ARBA00023012"/>
    </source>
</evidence>
<dbReference type="InterPro" id="IPR005467">
    <property type="entry name" value="His_kinase_dom"/>
</dbReference>
<sequence>MKPNVPPRPFPWRHLLNWTASLGLLLFLGLGSELLLQQYALRQQQVEQQQLLAHANEASAVLLAELNATLHLATGLATYIPAKHGQIDPEELKPWLEGLFQQGRHIRNIGLAPDNRIAFVYPLAGNEAALGLYYPDQAKQWPAVQRIIASRTAKLDGPLQLVQGGTGLIYRVPVFLDDQRYWGMISTVIDFDRLYAQVEEVARQRNIALRLRPVAEPISASLTQTASEPARVKLPIVLAGAHWQLEAHNLIAAKPLPAWLRLLGWSLALICTALVSLALHAQHRQASLLLALNRSQQQFFDAFDMTPQGLALLDQQGSILAANRALCQLLQRSPATLLNQHLRQFCVASGHAQLNAELAATTPGHNRSWQQDLLDARGDSIAVMLSAAVLNGGLETGATRILHIQDIRESKRLLRLQNEFISTVSHELRTPLTAIIGPLELINAGALGEVPKALQPMLQIAQHNGQRLATLINDLLDIGKLAAGKMQFDVQPLALQPLIEQALHSNQAYAADYGVHLRQLASCAERVRVDAHRLQQVLANLLSNAAKFSPRGGTVDLYTERRDQHLRLYVRDHGPGVPAEFQEQIFQKFAQADASDTRQKGGTGLGLAISKELIEGMGGHIGFDSSEGQGATFWFELPLAEPATAERPA</sequence>
<keyword evidence="9" id="KW-0902">Two-component regulatory system</keyword>
<dbReference type="SMART" id="SM00387">
    <property type="entry name" value="HATPase_c"/>
    <property type="match status" value="1"/>
</dbReference>
<dbReference type="CDD" id="cd16922">
    <property type="entry name" value="HATPase_EvgS-ArcB-TorS-like"/>
    <property type="match status" value="1"/>
</dbReference>
<keyword evidence="15" id="KW-1185">Reference proteome</keyword>
<evidence type="ECO:0000256" key="11">
    <source>
        <dbReference type="SAM" id="Phobius"/>
    </source>
</evidence>
<dbReference type="Pfam" id="PF00512">
    <property type="entry name" value="HisKA"/>
    <property type="match status" value="1"/>
</dbReference>
<dbReference type="NCBIfam" id="TIGR00229">
    <property type="entry name" value="sensory_box"/>
    <property type="match status" value="1"/>
</dbReference>
<dbReference type="InterPro" id="IPR035965">
    <property type="entry name" value="PAS-like_dom_sf"/>
</dbReference>
<evidence type="ECO:0000256" key="6">
    <source>
        <dbReference type="ARBA" id="ARBA00022692"/>
    </source>
</evidence>
<accession>A0ABT4XH21</accession>
<evidence type="ECO:0000256" key="8">
    <source>
        <dbReference type="ARBA" id="ARBA00022989"/>
    </source>
</evidence>
<feature type="domain" description="Histidine kinase" evidence="12">
    <location>
        <begin position="423"/>
        <end position="641"/>
    </location>
</feature>
<dbReference type="SMART" id="SM00388">
    <property type="entry name" value="HisKA"/>
    <property type="match status" value="1"/>
</dbReference>
<evidence type="ECO:0000256" key="5">
    <source>
        <dbReference type="ARBA" id="ARBA00022679"/>
    </source>
</evidence>
<dbReference type="InterPro" id="IPR004358">
    <property type="entry name" value="Sig_transdc_His_kin-like_C"/>
</dbReference>
<dbReference type="Pfam" id="PF02518">
    <property type="entry name" value="HATPase_c"/>
    <property type="match status" value="1"/>
</dbReference>
<dbReference type="InterPro" id="IPR050736">
    <property type="entry name" value="Sensor_HK_Regulatory"/>
</dbReference>
<protein>
    <recommendedName>
        <fullName evidence="3">histidine kinase</fullName>
        <ecNumber evidence="3">2.7.13.3</ecNumber>
    </recommendedName>
</protein>
<comment type="subcellular location">
    <subcellularLocation>
        <location evidence="2">Membrane</location>
    </subcellularLocation>
</comment>
<dbReference type="SMART" id="SM00091">
    <property type="entry name" value="PAS"/>
    <property type="match status" value="1"/>
</dbReference>
<reference evidence="14 15" key="1">
    <citation type="submission" date="2023-01" db="EMBL/GenBank/DDBJ databases">
        <title>Pseudomonas SA3-5T sp. nov., isolated from tidal flat sediment.</title>
        <authorList>
            <person name="Kim H.S."/>
            <person name="Kim J.-S."/>
            <person name="Suh M.K."/>
            <person name="Eom M.K."/>
            <person name="Lee J.-S."/>
        </authorList>
    </citation>
    <scope>NUCLEOTIDE SEQUENCE [LARGE SCALE GENOMIC DNA]</scope>
    <source>
        <strain evidence="14 15">SA3-5</strain>
    </source>
</reference>
<dbReference type="SMART" id="SM01079">
    <property type="entry name" value="CHASE"/>
    <property type="match status" value="1"/>
</dbReference>
<dbReference type="CDD" id="cd00130">
    <property type="entry name" value="PAS"/>
    <property type="match status" value="1"/>
</dbReference>
<dbReference type="PROSITE" id="PS50109">
    <property type="entry name" value="HIS_KIN"/>
    <property type="match status" value="1"/>
</dbReference>
<dbReference type="PANTHER" id="PTHR43711:SF30">
    <property type="entry name" value="HISTIDINE KINASE"/>
    <property type="match status" value="1"/>
</dbReference>
<dbReference type="Gene3D" id="1.10.287.130">
    <property type="match status" value="1"/>
</dbReference>
<evidence type="ECO:0000256" key="4">
    <source>
        <dbReference type="ARBA" id="ARBA00022553"/>
    </source>
</evidence>
<organism evidence="14 15">
    <name type="scientific">Pseudomonas aestuarii</name>
    <dbReference type="NCBI Taxonomy" id="3018340"/>
    <lineage>
        <taxon>Bacteria</taxon>
        <taxon>Pseudomonadati</taxon>
        <taxon>Pseudomonadota</taxon>
        <taxon>Gammaproteobacteria</taxon>
        <taxon>Pseudomonadales</taxon>
        <taxon>Pseudomonadaceae</taxon>
        <taxon>Pseudomonas</taxon>
    </lineage>
</organism>
<dbReference type="PRINTS" id="PR00344">
    <property type="entry name" value="BCTRLSENSOR"/>
</dbReference>
<keyword evidence="6 11" id="KW-0812">Transmembrane</keyword>
<dbReference type="CDD" id="cd00082">
    <property type="entry name" value="HisKA"/>
    <property type="match status" value="1"/>
</dbReference>
<dbReference type="RefSeq" id="WP_271348398.1">
    <property type="nucleotide sequence ID" value="NZ_JAQJZJ010000006.1"/>
</dbReference>
<keyword evidence="14" id="KW-0067">ATP-binding</keyword>
<dbReference type="EC" id="2.7.13.3" evidence="3"/>
<dbReference type="InterPro" id="IPR000014">
    <property type="entry name" value="PAS"/>
</dbReference>
<evidence type="ECO:0000256" key="7">
    <source>
        <dbReference type="ARBA" id="ARBA00022777"/>
    </source>
</evidence>
<name>A0ABT4XH21_9PSED</name>
<evidence type="ECO:0000256" key="10">
    <source>
        <dbReference type="ARBA" id="ARBA00023136"/>
    </source>
</evidence>
<dbReference type="PANTHER" id="PTHR43711">
    <property type="entry name" value="TWO-COMPONENT HISTIDINE KINASE"/>
    <property type="match status" value="1"/>
</dbReference>
<keyword evidence="7" id="KW-0418">Kinase</keyword>
<keyword evidence="8 11" id="KW-1133">Transmembrane helix</keyword>
<dbReference type="GO" id="GO:0005524">
    <property type="term" value="F:ATP binding"/>
    <property type="evidence" value="ECO:0007669"/>
    <property type="project" value="UniProtKB-KW"/>
</dbReference>
<evidence type="ECO:0000256" key="1">
    <source>
        <dbReference type="ARBA" id="ARBA00000085"/>
    </source>
</evidence>
<feature type="transmembrane region" description="Helical" evidence="11">
    <location>
        <begin position="15"/>
        <end position="36"/>
    </location>
</feature>
<evidence type="ECO:0000313" key="14">
    <source>
        <dbReference type="EMBL" id="MDA7087518.1"/>
    </source>
</evidence>
<comment type="catalytic activity">
    <reaction evidence="1">
        <text>ATP + protein L-histidine = ADP + protein N-phospho-L-histidine.</text>
        <dbReference type="EC" id="2.7.13.3"/>
    </reaction>
</comment>
<dbReference type="SUPFAM" id="SSF55785">
    <property type="entry name" value="PYP-like sensor domain (PAS domain)"/>
    <property type="match status" value="1"/>
</dbReference>
<dbReference type="EMBL" id="JAQJZJ010000006">
    <property type="protein sequence ID" value="MDA7087518.1"/>
    <property type="molecule type" value="Genomic_DNA"/>
</dbReference>
<dbReference type="InterPro" id="IPR013656">
    <property type="entry name" value="PAS_4"/>
</dbReference>
<dbReference type="InterPro" id="IPR003594">
    <property type="entry name" value="HATPase_dom"/>
</dbReference>
<keyword evidence="5" id="KW-0808">Transferase</keyword>
<dbReference type="Gene3D" id="3.30.450.20">
    <property type="entry name" value="PAS domain"/>
    <property type="match status" value="1"/>
</dbReference>
<dbReference type="InterPro" id="IPR036097">
    <property type="entry name" value="HisK_dim/P_sf"/>
</dbReference>
<dbReference type="InterPro" id="IPR042240">
    <property type="entry name" value="CHASE_sf"/>
</dbReference>
<dbReference type="Pfam" id="PF03924">
    <property type="entry name" value="CHASE"/>
    <property type="match status" value="1"/>
</dbReference>
<proteinExistence type="predicted"/>
<feature type="transmembrane region" description="Helical" evidence="11">
    <location>
        <begin position="258"/>
        <end position="279"/>
    </location>
</feature>
<evidence type="ECO:0000259" key="12">
    <source>
        <dbReference type="PROSITE" id="PS50109"/>
    </source>
</evidence>
<evidence type="ECO:0000256" key="3">
    <source>
        <dbReference type="ARBA" id="ARBA00012438"/>
    </source>
</evidence>
<dbReference type="InterPro" id="IPR003661">
    <property type="entry name" value="HisK_dim/P_dom"/>
</dbReference>
<dbReference type="Gene3D" id="3.30.450.350">
    <property type="entry name" value="CHASE domain"/>
    <property type="match status" value="1"/>
</dbReference>
<feature type="domain" description="CHASE" evidence="13">
    <location>
        <begin position="117"/>
        <end position="202"/>
    </location>
</feature>
<gene>
    <name evidence="14" type="ORF">PH586_14100</name>
</gene>
<dbReference type="InterPro" id="IPR036890">
    <property type="entry name" value="HATPase_C_sf"/>
</dbReference>
<keyword evidence="4" id="KW-0597">Phosphoprotein</keyword>
<dbReference type="SUPFAM" id="SSF47384">
    <property type="entry name" value="Homodimeric domain of signal transducing histidine kinase"/>
    <property type="match status" value="1"/>
</dbReference>